<evidence type="ECO:0000313" key="4">
    <source>
        <dbReference type="Proteomes" id="UP000051952"/>
    </source>
</evidence>
<dbReference type="SUPFAM" id="SSF64268">
    <property type="entry name" value="PX domain"/>
    <property type="match status" value="1"/>
</dbReference>
<feature type="domain" description="PX" evidence="2">
    <location>
        <begin position="108"/>
        <end position="249"/>
    </location>
</feature>
<evidence type="ECO:0000259" key="2">
    <source>
        <dbReference type="PROSITE" id="PS50195"/>
    </source>
</evidence>
<evidence type="ECO:0000313" key="3">
    <source>
        <dbReference type="EMBL" id="CUG25514.1"/>
    </source>
</evidence>
<dbReference type="PROSITE" id="PS50195">
    <property type="entry name" value="PX"/>
    <property type="match status" value="1"/>
</dbReference>
<dbReference type="InterPro" id="IPR036871">
    <property type="entry name" value="PX_dom_sf"/>
</dbReference>
<reference evidence="4" key="1">
    <citation type="submission" date="2015-09" db="EMBL/GenBank/DDBJ databases">
        <authorList>
            <consortium name="Pathogen Informatics"/>
        </authorList>
    </citation>
    <scope>NUCLEOTIDE SEQUENCE [LARGE SCALE GENOMIC DNA]</scope>
    <source>
        <strain evidence="4">Lake Konstanz</strain>
    </source>
</reference>
<dbReference type="Gene3D" id="3.30.1520.10">
    <property type="entry name" value="Phox-like domain"/>
    <property type="match status" value="1"/>
</dbReference>
<feature type="region of interest" description="Disordered" evidence="1">
    <location>
        <begin position="263"/>
        <end position="298"/>
    </location>
</feature>
<dbReference type="GO" id="GO:0035091">
    <property type="term" value="F:phosphatidylinositol binding"/>
    <property type="evidence" value="ECO:0007669"/>
    <property type="project" value="InterPro"/>
</dbReference>
<dbReference type="VEuPathDB" id="TriTrypDB:BSAL_76450"/>
<feature type="compositionally biased region" description="Low complexity" evidence="1">
    <location>
        <begin position="56"/>
        <end position="72"/>
    </location>
</feature>
<evidence type="ECO:0000256" key="1">
    <source>
        <dbReference type="SAM" id="MobiDB-lite"/>
    </source>
</evidence>
<gene>
    <name evidence="3" type="ORF">BSAL_76450</name>
</gene>
<feature type="compositionally biased region" description="Low complexity" evidence="1">
    <location>
        <begin position="12"/>
        <end position="49"/>
    </location>
</feature>
<dbReference type="EMBL" id="CYKH01000719">
    <property type="protein sequence ID" value="CUG25514.1"/>
    <property type="molecule type" value="Genomic_DNA"/>
</dbReference>
<accession>A0A0S4IZJ1</accession>
<name>A0A0S4IZJ1_BODSA</name>
<keyword evidence="4" id="KW-1185">Reference proteome</keyword>
<dbReference type="OrthoDB" id="271164at2759"/>
<protein>
    <recommendedName>
        <fullName evidence="2">PX domain-containing protein</fullName>
    </recommendedName>
</protein>
<proteinExistence type="predicted"/>
<dbReference type="AlphaFoldDB" id="A0A0S4IZJ1"/>
<dbReference type="Proteomes" id="UP000051952">
    <property type="component" value="Unassembled WGS sequence"/>
</dbReference>
<dbReference type="OMA" id="VIFFSEW"/>
<dbReference type="Pfam" id="PF00787">
    <property type="entry name" value="PX"/>
    <property type="match status" value="1"/>
</dbReference>
<sequence length="562" mass="62292">MSDDPFFDDLLKSSSPSGSTRKPSAQPTSASSARPTSAAAAAATPSASALLRESDAASPLSSSQQQQQTAPVIAPPPPAGVAASPSYLTCKVQHAVQGTEMIKPLTYFPLVISTFIPSEQSSSSSSFVPLPIAPHQRHCTPIAGQRRVRWETEGGGSSSGAAQVTVERRYSELLELRQLLVLQYPMLVIPPLPPKSTTDNFNTYMQSQAHLCQQMRNIARFVREIGKIPEIVLYNELVPNFFLYPRERLADWMGRIRDQSRALKGANTSLESRRERRHRAPRSSADGGEGGSGGAAASTLDSVEESVANIAAEGSRLVRGMMSSLSSWMSTPATGSAAAAAQDQKSLIAAADQRYQQHEQVQFWTHQEDILEKKFIILMDAADAMMKFIAADDSMNQALLDVAEALHGFEGILQDAGECFEPTKLAVHGVSTLARDNAEIHRRDGDRRYTQVYEMLLFEAGYLEAMQDSIGYVKCLWRRKLENDLDRYARPADVQQYQLYVAFVDDRLKTEVHAGWLKHIQRMRQLQRKYIEIPLDSFREEVQKTSVHPFMILSNTEAYSSY</sequence>
<organism evidence="3 4">
    <name type="scientific">Bodo saltans</name>
    <name type="common">Flagellated protozoan</name>
    <dbReference type="NCBI Taxonomy" id="75058"/>
    <lineage>
        <taxon>Eukaryota</taxon>
        <taxon>Discoba</taxon>
        <taxon>Euglenozoa</taxon>
        <taxon>Kinetoplastea</taxon>
        <taxon>Metakinetoplastina</taxon>
        <taxon>Eubodonida</taxon>
        <taxon>Bodonidae</taxon>
        <taxon>Bodo</taxon>
    </lineage>
</organism>
<feature type="region of interest" description="Disordered" evidence="1">
    <location>
        <begin position="1"/>
        <end position="78"/>
    </location>
</feature>
<dbReference type="InterPro" id="IPR001683">
    <property type="entry name" value="PX_dom"/>
</dbReference>